<dbReference type="PANTHER" id="PTHR46300:SF8">
    <property type="entry name" value="CYTOCHROME P450 2E1"/>
    <property type="match status" value="1"/>
</dbReference>
<keyword evidence="4" id="KW-0479">Metal-binding</keyword>
<keyword evidence="6" id="KW-0408">Iron</keyword>
<dbReference type="GO" id="GO:0020037">
    <property type="term" value="F:heme binding"/>
    <property type="evidence" value="ECO:0007669"/>
    <property type="project" value="InterPro"/>
</dbReference>
<dbReference type="GO" id="GO:0016705">
    <property type="term" value="F:oxidoreductase activity, acting on paired donors, with incorporation or reduction of molecular oxygen"/>
    <property type="evidence" value="ECO:0007669"/>
    <property type="project" value="InterPro"/>
</dbReference>
<keyword evidence="7" id="KW-0503">Monooxygenase</keyword>
<dbReference type="GeneID" id="64668321"/>
<dbReference type="PANTHER" id="PTHR46300">
    <property type="entry name" value="P450, PUTATIVE (EUROFUNG)-RELATED-RELATED"/>
    <property type="match status" value="1"/>
</dbReference>
<proteinExistence type="inferred from homology"/>
<comment type="cofactor">
    <cofactor evidence="1">
        <name>heme</name>
        <dbReference type="ChEBI" id="CHEBI:30413"/>
    </cofactor>
</comment>
<comment type="caution">
    <text evidence="8">The sequence shown here is derived from an EMBL/GenBank/DDBJ whole genome shotgun (WGS) entry which is preliminary data.</text>
</comment>
<dbReference type="Proteomes" id="UP001195769">
    <property type="component" value="Unassembled WGS sequence"/>
</dbReference>
<dbReference type="EMBL" id="JABBWK010000069">
    <property type="protein sequence ID" value="KAG1895215.1"/>
    <property type="molecule type" value="Genomic_DNA"/>
</dbReference>
<dbReference type="RefSeq" id="XP_041220791.1">
    <property type="nucleotide sequence ID" value="XM_041374023.1"/>
</dbReference>
<keyword evidence="9" id="KW-1185">Reference proteome</keyword>
<dbReference type="SUPFAM" id="SSF48264">
    <property type="entry name" value="Cytochrome P450"/>
    <property type="match status" value="1"/>
</dbReference>
<sequence length="56" mass="6489">PWLTYIAWGKIYGKIIHCRILGIDMIIINSESIARELLDKRSAIYSDRPVIPTNEM</sequence>
<comment type="similarity">
    <text evidence="2">Belongs to the cytochrome P450 family.</text>
</comment>
<evidence type="ECO:0000313" key="8">
    <source>
        <dbReference type="EMBL" id="KAG1895215.1"/>
    </source>
</evidence>
<gene>
    <name evidence="8" type="ORF">F5891DRAFT_934618</name>
</gene>
<organism evidence="8 9">
    <name type="scientific">Suillus fuscotomentosus</name>
    <dbReference type="NCBI Taxonomy" id="1912939"/>
    <lineage>
        <taxon>Eukaryota</taxon>
        <taxon>Fungi</taxon>
        <taxon>Dikarya</taxon>
        <taxon>Basidiomycota</taxon>
        <taxon>Agaricomycotina</taxon>
        <taxon>Agaricomycetes</taxon>
        <taxon>Agaricomycetidae</taxon>
        <taxon>Boletales</taxon>
        <taxon>Suillineae</taxon>
        <taxon>Suillaceae</taxon>
        <taxon>Suillus</taxon>
    </lineage>
</organism>
<evidence type="ECO:0000256" key="1">
    <source>
        <dbReference type="ARBA" id="ARBA00001971"/>
    </source>
</evidence>
<keyword evidence="3" id="KW-0349">Heme</keyword>
<evidence type="ECO:0000256" key="7">
    <source>
        <dbReference type="ARBA" id="ARBA00023033"/>
    </source>
</evidence>
<keyword evidence="5" id="KW-0560">Oxidoreductase</keyword>
<protein>
    <submittedName>
        <fullName evidence="8">Uncharacterized protein</fullName>
    </submittedName>
</protein>
<dbReference type="InterPro" id="IPR036396">
    <property type="entry name" value="Cyt_P450_sf"/>
</dbReference>
<dbReference type="AlphaFoldDB" id="A0AAD4HF08"/>
<feature type="non-terminal residue" evidence="8">
    <location>
        <position position="1"/>
    </location>
</feature>
<evidence type="ECO:0000256" key="6">
    <source>
        <dbReference type="ARBA" id="ARBA00023004"/>
    </source>
</evidence>
<evidence type="ECO:0000256" key="4">
    <source>
        <dbReference type="ARBA" id="ARBA00022723"/>
    </source>
</evidence>
<evidence type="ECO:0000256" key="2">
    <source>
        <dbReference type="ARBA" id="ARBA00010617"/>
    </source>
</evidence>
<evidence type="ECO:0000256" key="5">
    <source>
        <dbReference type="ARBA" id="ARBA00023002"/>
    </source>
</evidence>
<dbReference type="InterPro" id="IPR050364">
    <property type="entry name" value="Cytochrome_P450_fung"/>
</dbReference>
<dbReference type="Gene3D" id="1.10.630.10">
    <property type="entry name" value="Cytochrome P450"/>
    <property type="match status" value="1"/>
</dbReference>
<feature type="non-terminal residue" evidence="8">
    <location>
        <position position="56"/>
    </location>
</feature>
<name>A0AAD4HF08_9AGAM</name>
<dbReference type="GO" id="GO:0004497">
    <property type="term" value="F:monooxygenase activity"/>
    <property type="evidence" value="ECO:0007669"/>
    <property type="project" value="UniProtKB-KW"/>
</dbReference>
<reference evidence="8" key="1">
    <citation type="journal article" date="2020" name="New Phytol.">
        <title>Comparative genomics reveals dynamic genome evolution in host specialist ectomycorrhizal fungi.</title>
        <authorList>
            <person name="Lofgren L.A."/>
            <person name="Nguyen N.H."/>
            <person name="Vilgalys R."/>
            <person name="Ruytinx J."/>
            <person name="Liao H.L."/>
            <person name="Branco S."/>
            <person name="Kuo A."/>
            <person name="LaButti K."/>
            <person name="Lipzen A."/>
            <person name="Andreopoulos W."/>
            <person name="Pangilinan J."/>
            <person name="Riley R."/>
            <person name="Hundley H."/>
            <person name="Na H."/>
            <person name="Barry K."/>
            <person name="Grigoriev I.V."/>
            <person name="Stajich J.E."/>
            <person name="Kennedy P.G."/>
        </authorList>
    </citation>
    <scope>NUCLEOTIDE SEQUENCE</scope>
    <source>
        <strain evidence="8">FC203</strain>
    </source>
</reference>
<evidence type="ECO:0000256" key="3">
    <source>
        <dbReference type="ARBA" id="ARBA00022617"/>
    </source>
</evidence>
<dbReference type="GO" id="GO:0005506">
    <property type="term" value="F:iron ion binding"/>
    <property type="evidence" value="ECO:0007669"/>
    <property type="project" value="InterPro"/>
</dbReference>
<evidence type="ECO:0000313" key="9">
    <source>
        <dbReference type="Proteomes" id="UP001195769"/>
    </source>
</evidence>
<accession>A0AAD4HF08</accession>